<dbReference type="Proteomes" id="UP000319210">
    <property type="component" value="Unassembled WGS sequence"/>
</dbReference>
<evidence type="ECO:0008006" key="3">
    <source>
        <dbReference type="Google" id="ProtNLM"/>
    </source>
</evidence>
<gene>
    <name evidence="1" type="ORF">SCA03_30950</name>
</gene>
<proteinExistence type="predicted"/>
<reference evidence="1 2" key="1">
    <citation type="submission" date="2019-06" db="EMBL/GenBank/DDBJ databases">
        <title>Whole genome shotgun sequence of Streptomyces cacaoi subsp. cacaoi NBRC 12748.</title>
        <authorList>
            <person name="Hosoyama A."/>
            <person name="Uohara A."/>
            <person name="Ohji S."/>
            <person name="Ichikawa N."/>
        </authorList>
    </citation>
    <scope>NUCLEOTIDE SEQUENCE [LARGE SCALE GENOMIC DNA]</scope>
    <source>
        <strain evidence="1 2">NBRC 12748</strain>
    </source>
</reference>
<accession>A0A4Y3QYR2</accession>
<dbReference type="AlphaFoldDB" id="A0A4Y3QYR2"/>
<dbReference type="InterPro" id="IPR026337">
    <property type="entry name" value="AKG_HExxH"/>
</dbReference>
<dbReference type="EMBL" id="BJMM01000013">
    <property type="protein sequence ID" value="GEB50544.1"/>
    <property type="molecule type" value="Genomic_DNA"/>
</dbReference>
<evidence type="ECO:0000313" key="1">
    <source>
        <dbReference type="EMBL" id="GEB50544.1"/>
    </source>
</evidence>
<evidence type="ECO:0000313" key="2">
    <source>
        <dbReference type="Proteomes" id="UP000319210"/>
    </source>
</evidence>
<keyword evidence="2" id="KW-1185">Reference proteome</keyword>
<comment type="caution">
    <text evidence="1">The sequence shown here is derived from an EMBL/GenBank/DDBJ whole genome shotgun (WGS) entry which is preliminary data.</text>
</comment>
<dbReference type="NCBIfam" id="TIGR04267">
    <property type="entry name" value="mod_HExxH"/>
    <property type="match status" value="1"/>
</dbReference>
<sequence length="394" mass="40715">MMPPPPSPSSSLPPFAVSRERLRAWGGTRPLQGDAALLRDGLHSLRLLLLKSLLTRAEREAPAAALARVHGDWALLERAEARDAAAVRDALGHPAAGAWLASALAARGAAEFTRRLSGFGSLAARVASAARLPLYAPPGTPEALRLPGSGAVLADADAHLAGCGALAGLAPAGPLGAKEAAGWRELWSGALELLRAVDPERAREIAALVRCVVPVVPLAPAAAAAPAAPASPGARVSVTCWSAPWAVFTTLPADAEEFAEVLVHETQHSKLAVLGELVRLQGADGGRYHRVGWRTDPRPPAAILQGTYAHLALAGLWARTAAHAAPGTPARERARARCDTYCAQVGEALGTLRAYGQLTDEGREFVEGMHGCLTATAAGAAAPADGTCKVGHFR</sequence>
<dbReference type="OrthoDB" id="796761at2"/>
<name>A0A4Y3QYR2_STRCI</name>
<protein>
    <recommendedName>
        <fullName evidence="3">HEXXH motif domain-containing protein</fullName>
    </recommendedName>
</protein>
<dbReference type="RefSeq" id="WP_086814684.1">
    <property type="nucleotide sequence ID" value="NZ_BJMM01000013.1"/>
</dbReference>
<organism evidence="1 2">
    <name type="scientific">Streptomyces cacaoi</name>
    <dbReference type="NCBI Taxonomy" id="1898"/>
    <lineage>
        <taxon>Bacteria</taxon>
        <taxon>Bacillati</taxon>
        <taxon>Actinomycetota</taxon>
        <taxon>Actinomycetes</taxon>
        <taxon>Kitasatosporales</taxon>
        <taxon>Streptomycetaceae</taxon>
        <taxon>Streptomyces</taxon>
    </lineage>
</organism>